<dbReference type="GO" id="GO:0005484">
    <property type="term" value="F:SNAP receptor activity"/>
    <property type="evidence" value="ECO:0007669"/>
    <property type="project" value="InterPro"/>
</dbReference>
<keyword evidence="6" id="KW-0175">Coiled coil</keyword>
<sequence length="329" mass="37571">MQNTNICDRTNEFLSAAQSYQQREGVKSQVSCEFLCSDRAADCLQTKRTNPQVKSAFTKQAIDVAQGIESISKNLEKLTQLCQKSSLFDDSSLEIQQLTFVVKQQLHELNKQLEELELIHRQQRNASHKQIVSHGESVVDTLKTDLMNTTQEFKKVLQLRTSMLQKQQQRRQQFVASDSPIEVTPERDFQRATNGNSVVVDLGSGSLGQANNNDTVQKVGSHETNNQALMLQSFQLDNDYRRERAAAAQQIESTIVELGQIFQQLATMVSEQGELVERIDSNVQDTLFQVEQGQSQLLRYYHRISSNRWLIVKVFAIMLLFLFLWVVIL</sequence>
<dbReference type="KEGG" id="gsl:Gasu_45450"/>
<feature type="domain" description="T-SNARE coiled-coil homology" evidence="9">
    <location>
        <begin position="238"/>
        <end position="300"/>
    </location>
</feature>
<dbReference type="RefSeq" id="XP_005704400.1">
    <property type="nucleotide sequence ID" value="XM_005704343.1"/>
</dbReference>
<evidence type="ECO:0000256" key="8">
    <source>
        <dbReference type="SAM" id="Phobius"/>
    </source>
</evidence>
<dbReference type="STRING" id="130081.M2WV92"/>
<evidence type="ECO:0000256" key="3">
    <source>
        <dbReference type="ARBA" id="ARBA00022448"/>
    </source>
</evidence>
<dbReference type="eggNOG" id="KOG0812">
    <property type="taxonomic scope" value="Eukaryota"/>
</dbReference>
<dbReference type="Pfam" id="PF11416">
    <property type="entry name" value="Syntaxin-5_N"/>
    <property type="match status" value="1"/>
</dbReference>
<comment type="similarity">
    <text evidence="2">Belongs to the syntaxin family.</text>
</comment>
<keyword evidence="3" id="KW-0813">Transport</keyword>
<gene>
    <name evidence="10" type="ORF">Gasu_45450</name>
</gene>
<dbReference type="PROSITE" id="PS50192">
    <property type="entry name" value="T_SNARE"/>
    <property type="match status" value="1"/>
</dbReference>
<dbReference type="Gramene" id="EME27880">
    <property type="protein sequence ID" value="EME27880"/>
    <property type="gene ID" value="Gasu_45450"/>
</dbReference>
<dbReference type="GO" id="GO:0048278">
    <property type="term" value="P:vesicle docking"/>
    <property type="evidence" value="ECO:0007669"/>
    <property type="project" value="TreeGrafter"/>
</dbReference>
<reference evidence="11" key="1">
    <citation type="journal article" date="2013" name="Science">
        <title>Gene transfer from bacteria and archaea facilitated evolution of an extremophilic eukaryote.</title>
        <authorList>
            <person name="Schonknecht G."/>
            <person name="Chen W.H."/>
            <person name="Ternes C.M."/>
            <person name="Barbier G.G."/>
            <person name="Shrestha R.P."/>
            <person name="Stanke M."/>
            <person name="Brautigam A."/>
            <person name="Baker B.J."/>
            <person name="Banfield J.F."/>
            <person name="Garavito R.M."/>
            <person name="Carr K."/>
            <person name="Wilkerson C."/>
            <person name="Rensing S.A."/>
            <person name="Gagneul D."/>
            <person name="Dickenson N.E."/>
            <person name="Oesterhelt C."/>
            <person name="Lercher M.J."/>
            <person name="Weber A.P."/>
        </authorList>
    </citation>
    <scope>NUCLEOTIDE SEQUENCE [LARGE SCALE GENOMIC DNA]</scope>
    <source>
        <strain evidence="11">074W</strain>
    </source>
</reference>
<evidence type="ECO:0000313" key="11">
    <source>
        <dbReference type="Proteomes" id="UP000030680"/>
    </source>
</evidence>
<dbReference type="OrthoDB" id="421009at2759"/>
<dbReference type="InterPro" id="IPR010989">
    <property type="entry name" value="SNARE"/>
</dbReference>
<dbReference type="GO" id="GO:0000139">
    <property type="term" value="C:Golgi membrane"/>
    <property type="evidence" value="ECO:0007669"/>
    <property type="project" value="TreeGrafter"/>
</dbReference>
<dbReference type="OMA" id="EHNHNVV"/>
<dbReference type="GeneID" id="17086762"/>
<keyword evidence="11" id="KW-1185">Reference proteome</keyword>
<keyword evidence="4 8" id="KW-0812">Transmembrane</keyword>
<dbReference type="GO" id="GO:0000149">
    <property type="term" value="F:SNARE binding"/>
    <property type="evidence" value="ECO:0007669"/>
    <property type="project" value="TreeGrafter"/>
</dbReference>
<dbReference type="GO" id="GO:0006886">
    <property type="term" value="P:intracellular protein transport"/>
    <property type="evidence" value="ECO:0007669"/>
    <property type="project" value="InterPro"/>
</dbReference>
<dbReference type="Gene3D" id="1.20.58.70">
    <property type="match status" value="1"/>
</dbReference>
<evidence type="ECO:0000256" key="7">
    <source>
        <dbReference type="ARBA" id="ARBA00023136"/>
    </source>
</evidence>
<evidence type="ECO:0000313" key="10">
    <source>
        <dbReference type="EMBL" id="EME27880.1"/>
    </source>
</evidence>
<dbReference type="CDD" id="cd15844">
    <property type="entry name" value="SNARE_syntaxin5"/>
    <property type="match status" value="1"/>
</dbReference>
<proteinExistence type="inferred from homology"/>
<keyword evidence="7 8" id="KW-0472">Membrane</keyword>
<feature type="transmembrane region" description="Helical" evidence="8">
    <location>
        <begin position="309"/>
        <end position="328"/>
    </location>
</feature>
<dbReference type="SUPFAM" id="SSF47661">
    <property type="entry name" value="t-snare proteins"/>
    <property type="match status" value="1"/>
</dbReference>
<dbReference type="PANTHER" id="PTHR19957">
    <property type="entry name" value="SYNTAXIN"/>
    <property type="match status" value="1"/>
</dbReference>
<evidence type="ECO:0000256" key="4">
    <source>
        <dbReference type="ARBA" id="ARBA00022692"/>
    </source>
</evidence>
<dbReference type="PROSITE" id="PS00914">
    <property type="entry name" value="SYNTAXIN"/>
    <property type="match status" value="1"/>
</dbReference>
<dbReference type="InterPro" id="IPR045242">
    <property type="entry name" value="Syntaxin"/>
</dbReference>
<dbReference type="Pfam" id="PF05739">
    <property type="entry name" value="SNARE"/>
    <property type="match status" value="1"/>
</dbReference>
<keyword evidence="5 8" id="KW-1133">Transmembrane helix</keyword>
<evidence type="ECO:0000256" key="2">
    <source>
        <dbReference type="ARBA" id="ARBA00009063"/>
    </source>
</evidence>
<dbReference type="GO" id="GO:0006906">
    <property type="term" value="P:vesicle fusion"/>
    <property type="evidence" value="ECO:0007669"/>
    <property type="project" value="TreeGrafter"/>
</dbReference>
<dbReference type="GO" id="GO:0006888">
    <property type="term" value="P:endoplasmic reticulum to Golgi vesicle-mediated transport"/>
    <property type="evidence" value="ECO:0007669"/>
    <property type="project" value="TreeGrafter"/>
</dbReference>
<accession>M2WV92</accession>
<dbReference type="GO" id="GO:0031201">
    <property type="term" value="C:SNARE complex"/>
    <property type="evidence" value="ECO:0007669"/>
    <property type="project" value="TreeGrafter"/>
</dbReference>
<dbReference type="EMBL" id="KB454526">
    <property type="protein sequence ID" value="EME27880.1"/>
    <property type="molecule type" value="Genomic_DNA"/>
</dbReference>
<comment type="subcellular location">
    <subcellularLocation>
        <location evidence="1">Membrane</location>
        <topology evidence="1">Single-pass type IV membrane protein</topology>
    </subcellularLocation>
</comment>
<protein>
    <submittedName>
        <fullName evidence="10">Syntaxin 5 isoform 2</fullName>
    </submittedName>
</protein>
<dbReference type="InterPro" id="IPR006012">
    <property type="entry name" value="Syntaxin/epimorphin_CS"/>
</dbReference>
<dbReference type="Proteomes" id="UP000030680">
    <property type="component" value="Unassembled WGS sequence"/>
</dbReference>
<evidence type="ECO:0000256" key="5">
    <source>
        <dbReference type="ARBA" id="ARBA00022989"/>
    </source>
</evidence>
<evidence type="ECO:0000256" key="1">
    <source>
        <dbReference type="ARBA" id="ARBA00004211"/>
    </source>
</evidence>
<dbReference type="InterPro" id="IPR000727">
    <property type="entry name" value="T_SNARE_dom"/>
</dbReference>
<evidence type="ECO:0000256" key="6">
    <source>
        <dbReference type="ARBA" id="ARBA00023054"/>
    </source>
</evidence>
<organism evidence="10 11">
    <name type="scientific">Galdieria sulphuraria</name>
    <name type="common">Red alga</name>
    <dbReference type="NCBI Taxonomy" id="130081"/>
    <lineage>
        <taxon>Eukaryota</taxon>
        <taxon>Rhodophyta</taxon>
        <taxon>Bangiophyceae</taxon>
        <taxon>Galdieriales</taxon>
        <taxon>Galdieriaceae</taxon>
        <taxon>Galdieria</taxon>
    </lineage>
</organism>
<evidence type="ECO:0000259" key="9">
    <source>
        <dbReference type="PROSITE" id="PS50192"/>
    </source>
</evidence>
<dbReference type="SMART" id="SM00397">
    <property type="entry name" value="t_SNARE"/>
    <property type="match status" value="1"/>
</dbReference>
<dbReference type="PANTHER" id="PTHR19957:SF3">
    <property type="entry name" value="SYNTAXIN-5"/>
    <property type="match status" value="1"/>
</dbReference>
<dbReference type="AlphaFoldDB" id="M2WV92"/>
<name>M2WV92_GALSU</name>
<dbReference type="InterPro" id="IPR021538">
    <property type="entry name" value="Syntaxin-5_N"/>
</dbReference>